<feature type="non-terminal residue" evidence="2">
    <location>
        <position position="1"/>
    </location>
</feature>
<feature type="compositionally biased region" description="Pro residues" evidence="1">
    <location>
        <begin position="34"/>
        <end position="66"/>
    </location>
</feature>
<dbReference type="AlphaFoldDB" id="A0AAD3DRJ4"/>
<evidence type="ECO:0000313" key="3">
    <source>
        <dbReference type="Proteomes" id="UP001054857"/>
    </source>
</evidence>
<evidence type="ECO:0000313" key="2">
    <source>
        <dbReference type="EMBL" id="GFR45647.1"/>
    </source>
</evidence>
<gene>
    <name evidence="2" type="ORF">Agub_g7057</name>
</gene>
<protein>
    <submittedName>
        <fullName evidence="2">Uncharacterized protein</fullName>
    </submittedName>
</protein>
<evidence type="ECO:0000256" key="1">
    <source>
        <dbReference type="SAM" id="MobiDB-lite"/>
    </source>
</evidence>
<accession>A0AAD3DRJ4</accession>
<dbReference type="EMBL" id="BMAR01000010">
    <property type="protein sequence ID" value="GFR45647.1"/>
    <property type="molecule type" value="Genomic_DNA"/>
</dbReference>
<dbReference type="Proteomes" id="UP001054857">
    <property type="component" value="Unassembled WGS sequence"/>
</dbReference>
<comment type="caution">
    <text evidence="2">The sequence shown here is derived from an EMBL/GenBank/DDBJ whole genome shotgun (WGS) entry which is preliminary data.</text>
</comment>
<organism evidence="2 3">
    <name type="scientific">Astrephomene gubernaculifera</name>
    <dbReference type="NCBI Taxonomy" id="47775"/>
    <lineage>
        <taxon>Eukaryota</taxon>
        <taxon>Viridiplantae</taxon>
        <taxon>Chlorophyta</taxon>
        <taxon>core chlorophytes</taxon>
        <taxon>Chlorophyceae</taxon>
        <taxon>CS clade</taxon>
        <taxon>Chlamydomonadales</taxon>
        <taxon>Astrephomenaceae</taxon>
        <taxon>Astrephomene</taxon>
    </lineage>
</organism>
<sequence>SDWKNFCLNGDGAPLGKAAAVLCIGNGTTSSAPSWPPSPPPDPPSPSPSPPPPPPPSPPSMPPPTQLTPETPASTLCVTNSSLSECASYVYPAANVTADLNSLCTQMPYMPGCTIMFACQNGTATGDFCRPFTLLSSICYDMPGMSGCKSYRTLCANTSVVPQCKLYPAIPGLPTTKQAKTAVTSICANVSAPECVKCNGLSCPDYLQLLLAVCPGSPAAPGCETYTSWCNASAAWAGSGNLGTYCPALISPPPSPPVPRPPPVVVLGAGTPPPPASAAALCVLNSSLPECVSYVYPDSKIAADLKSLCTDMPYMPGCTIMFACQSGEVTGDFCRNMTLL</sequence>
<feature type="non-terminal residue" evidence="2">
    <location>
        <position position="340"/>
    </location>
</feature>
<proteinExistence type="predicted"/>
<dbReference type="PRINTS" id="PR01217">
    <property type="entry name" value="PRICHEXTENSN"/>
</dbReference>
<feature type="region of interest" description="Disordered" evidence="1">
    <location>
        <begin position="29"/>
        <end position="73"/>
    </location>
</feature>
<name>A0AAD3DRJ4_9CHLO</name>
<reference evidence="2 3" key="1">
    <citation type="journal article" date="2021" name="Sci. Rep.">
        <title>Genome sequencing of the multicellular alga Astrephomene provides insights into convergent evolution of germ-soma differentiation.</title>
        <authorList>
            <person name="Yamashita S."/>
            <person name="Yamamoto K."/>
            <person name="Matsuzaki R."/>
            <person name="Suzuki S."/>
            <person name="Yamaguchi H."/>
            <person name="Hirooka S."/>
            <person name="Minakuchi Y."/>
            <person name="Miyagishima S."/>
            <person name="Kawachi M."/>
            <person name="Toyoda A."/>
            <person name="Nozaki H."/>
        </authorList>
    </citation>
    <scope>NUCLEOTIDE SEQUENCE [LARGE SCALE GENOMIC DNA]</scope>
    <source>
        <strain evidence="2 3">NIES-4017</strain>
    </source>
</reference>
<keyword evidence="3" id="KW-1185">Reference proteome</keyword>